<dbReference type="Pfam" id="PF22725">
    <property type="entry name" value="GFO_IDH_MocA_C3"/>
    <property type="match status" value="1"/>
</dbReference>
<dbReference type="GO" id="GO:0016491">
    <property type="term" value="F:oxidoreductase activity"/>
    <property type="evidence" value="ECO:0007669"/>
    <property type="project" value="UniProtKB-KW"/>
</dbReference>
<dbReference type="SUPFAM" id="SSF51735">
    <property type="entry name" value="NAD(P)-binding Rossmann-fold domains"/>
    <property type="match status" value="1"/>
</dbReference>
<feature type="domain" description="Gfo/Idh/MocA-like oxidoreductase N-terminal" evidence="2">
    <location>
        <begin position="7"/>
        <end position="126"/>
    </location>
</feature>
<organism evidence="4">
    <name type="scientific">marine metagenome</name>
    <dbReference type="NCBI Taxonomy" id="408172"/>
    <lineage>
        <taxon>unclassified sequences</taxon>
        <taxon>metagenomes</taxon>
        <taxon>ecological metagenomes</taxon>
    </lineage>
</organism>
<dbReference type="PANTHER" id="PTHR43818:SF11">
    <property type="entry name" value="BCDNA.GH03377"/>
    <property type="match status" value="1"/>
</dbReference>
<feature type="non-terminal residue" evidence="4">
    <location>
        <position position="217"/>
    </location>
</feature>
<evidence type="ECO:0000313" key="4">
    <source>
        <dbReference type="EMBL" id="SVA64684.1"/>
    </source>
</evidence>
<evidence type="ECO:0000256" key="1">
    <source>
        <dbReference type="ARBA" id="ARBA00023002"/>
    </source>
</evidence>
<dbReference type="InterPro" id="IPR055170">
    <property type="entry name" value="GFO_IDH_MocA-like_dom"/>
</dbReference>
<feature type="domain" description="GFO/IDH/MocA-like oxidoreductase" evidence="3">
    <location>
        <begin position="135"/>
        <end position="212"/>
    </location>
</feature>
<dbReference type="AlphaFoldDB" id="A0A381XIU9"/>
<dbReference type="Gene3D" id="3.30.360.10">
    <property type="entry name" value="Dihydrodipicolinate Reductase, domain 2"/>
    <property type="match status" value="1"/>
</dbReference>
<evidence type="ECO:0000259" key="3">
    <source>
        <dbReference type="Pfam" id="PF22725"/>
    </source>
</evidence>
<evidence type="ECO:0000259" key="2">
    <source>
        <dbReference type="Pfam" id="PF01408"/>
    </source>
</evidence>
<dbReference type="InterPro" id="IPR050463">
    <property type="entry name" value="Gfo/Idh/MocA_oxidrdct_glycsds"/>
</dbReference>
<reference evidence="4" key="1">
    <citation type="submission" date="2018-05" db="EMBL/GenBank/DDBJ databases">
        <authorList>
            <person name="Lanie J.A."/>
            <person name="Ng W.-L."/>
            <person name="Kazmierczak K.M."/>
            <person name="Andrzejewski T.M."/>
            <person name="Davidsen T.M."/>
            <person name="Wayne K.J."/>
            <person name="Tettelin H."/>
            <person name="Glass J.I."/>
            <person name="Rusch D."/>
            <person name="Podicherti R."/>
            <person name="Tsui H.-C.T."/>
            <person name="Winkler M.E."/>
        </authorList>
    </citation>
    <scope>NUCLEOTIDE SEQUENCE</scope>
</reference>
<dbReference type="PANTHER" id="PTHR43818">
    <property type="entry name" value="BCDNA.GH03377"/>
    <property type="match status" value="1"/>
</dbReference>
<dbReference type="SUPFAM" id="SSF55347">
    <property type="entry name" value="Glyceraldehyde-3-phosphate dehydrogenase-like, C-terminal domain"/>
    <property type="match status" value="1"/>
</dbReference>
<dbReference type="EMBL" id="UINC01015343">
    <property type="protein sequence ID" value="SVA64684.1"/>
    <property type="molecule type" value="Genomic_DNA"/>
</dbReference>
<dbReference type="GO" id="GO:0000166">
    <property type="term" value="F:nucleotide binding"/>
    <property type="evidence" value="ECO:0007669"/>
    <property type="project" value="InterPro"/>
</dbReference>
<proteinExistence type="predicted"/>
<name>A0A381XIU9_9ZZZZ</name>
<dbReference type="InterPro" id="IPR000683">
    <property type="entry name" value="Gfo/Idh/MocA-like_OxRdtase_N"/>
</dbReference>
<dbReference type="Pfam" id="PF01408">
    <property type="entry name" value="GFO_IDH_MocA"/>
    <property type="match status" value="1"/>
</dbReference>
<keyword evidence="1" id="KW-0560">Oxidoreductase</keyword>
<dbReference type="Gene3D" id="3.40.50.720">
    <property type="entry name" value="NAD(P)-binding Rossmann-like Domain"/>
    <property type="match status" value="1"/>
</dbReference>
<dbReference type="InterPro" id="IPR036291">
    <property type="entry name" value="NAD(P)-bd_dom_sf"/>
</dbReference>
<sequence length="217" mass="23585">MADTDKLRIGFIGTGNIARGGHLRHLSGWDDVDLVAFCDIDERAAGSAVQEYGGTAYTSTECMLDEVALDAVYVCLPPFAHTDQEILAAQRGVALFVEKPLCVDLAKAAEINETIKNVGVVSAVGYNWRSTAITQIARERMAGRPVSAAFAYWIGGFPSVMWWRQQAQSGGQMNEQATHVVDIARHLIGSQAITVYAQGAKGIGSKKWEKHDVHDHI</sequence>
<accession>A0A381XIU9</accession>
<gene>
    <name evidence="4" type="ORF">METZ01_LOCUS117538</name>
</gene>
<protein>
    <submittedName>
        <fullName evidence="4">Uncharacterized protein</fullName>
    </submittedName>
</protein>